<keyword evidence="2" id="KW-1185">Reference proteome</keyword>
<sequence length="306" mass="34784">MTRFIHDQFAKDCLEELLTPYGQVKPAQKVSSETRKIDLMFIPNTPSATLSQDLGLLGRLGETAAIFEPFRNPVEPEEICSCLLKALEVRESIQRQAKRKNSPNETISLPHLWILTPTASTSILEGFRAILEDNWGAGVYFLPHYLRTAIVVIHQLPKTPETLWLRILGKKKVQQQAIDELSALPAGNVWRERILELFYQLRENLNVNQSLEADDRELVMRLQPLLQEKLAQVEQQGIQQGIGQGIQQGIEQGERLIVENLLKARFGELDTELSALIDSILTFPPEEFTPLLLQLSREELLERFGS</sequence>
<evidence type="ECO:0008006" key="3">
    <source>
        <dbReference type="Google" id="ProtNLM"/>
    </source>
</evidence>
<gene>
    <name evidence="1" type="ORF">ACE1CC_22085</name>
</gene>
<evidence type="ECO:0000313" key="1">
    <source>
        <dbReference type="EMBL" id="MFB2879555.1"/>
    </source>
</evidence>
<evidence type="ECO:0000313" key="2">
    <source>
        <dbReference type="Proteomes" id="UP001576774"/>
    </source>
</evidence>
<comment type="caution">
    <text evidence="1">The sequence shown here is derived from an EMBL/GenBank/DDBJ whole genome shotgun (WGS) entry which is preliminary data.</text>
</comment>
<proteinExistence type="predicted"/>
<dbReference type="RefSeq" id="WP_413272591.1">
    <property type="nucleotide sequence ID" value="NZ_JBHFNQ010000169.1"/>
</dbReference>
<accession>A0ABV4X9T9</accession>
<dbReference type="Proteomes" id="UP001576774">
    <property type="component" value="Unassembled WGS sequence"/>
</dbReference>
<protein>
    <recommendedName>
        <fullName evidence="3">Flagellar assembly protein H</fullName>
    </recommendedName>
</protein>
<reference evidence="1 2" key="1">
    <citation type="submission" date="2024-09" db="EMBL/GenBank/DDBJ databases">
        <title>Floridaenema gen nov. (Aerosakkonemataceae, Aerosakkonematales ord. nov., Cyanobacteria) from benthic tropical and subtropical fresh waters, with the description of four new species.</title>
        <authorList>
            <person name="Moretto J.A."/>
            <person name="Berthold D.E."/>
            <person name="Lefler F.W."/>
            <person name="Huang I.-S."/>
            <person name="Laughinghouse H. IV."/>
        </authorList>
    </citation>
    <scope>NUCLEOTIDE SEQUENCE [LARGE SCALE GENOMIC DNA]</scope>
    <source>
        <strain evidence="1 2">BLCC-F46</strain>
    </source>
</reference>
<dbReference type="EMBL" id="JBHFNQ010000169">
    <property type="protein sequence ID" value="MFB2879555.1"/>
    <property type="molecule type" value="Genomic_DNA"/>
</dbReference>
<name>A0ABV4X9T9_9CYAN</name>
<organism evidence="1 2">
    <name type="scientific">Floridaenema aerugineum BLCC-F46</name>
    <dbReference type="NCBI Taxonomy" id="3153654"/>
    <lineage>
        <taxon>Bacteria</taxon>
        <taxon>Bacillati</taxon>
        <taxon>Cyanobacteriota</taxon>
        <taxon>Cyanophyceae</taxon>
        <taxon>Oscillatoriophycideae</taxon>
        <taxon>Aerosakkonematales</taxon>
        <taxon>Aerosakkonemataceae</taxon>
        <taxon>Floridanema</taxon>
        <taxon>Floridanema aerugineum</taxon>
    </lineage>
</organism>